<evidence type="ECO:0000259" key="8">
    <source>
        <dbReference type="PROSITE" id="PS50089"/>
    </source>
</evidence>
<dbReference type="Pfam" id="PF00271">
    <property type="entry name" value="Helicase_C"/>
    <property type="match status" value="1"/>
</dbReference>
<dbReference type="GO" id="GO:0004386">
    <property type="term" value="F:helicase activity"/>
    <property type="evidence" value="ECO:0007669"/>
    <property type="project" value="UniProtKB-KW"/>
</dbReference>
<evidence type="ECO:0000256" key="4">
    <source>
        <dbReference type="ARBA" id="ARBA00022806"/>
    </source>
</evidence>
<sequence>MLTNGGFPLDDRYRRIFEDENPAQTEKEIKDLLQNIRPDEEFSEEDRIGTPEGLRYPLYTHQRLALQWMMKMEEGSNKGGILADDMGLGKTISTLALLLNRPPSDRVKTNLIVGPVALIKQWESEIRKKIKPKHSLSVYLYHGTGKNTPYSDLRTYDVVLTTYGKLGQQFKRYADWQQQHPGADPAAEADLAKKYPLVHPKSRFYRVILDEAQCIKNKDTLGAKAACTVNTQYRWCLTGTPMMNGVQELYSLIHFLRIKPYNIHKEFTKTFGSLAPSRVGKNSGEISRDAAMGKLRVLLKAIMLRRMKNSEIDGKPILNLPAKTEEVVHSVFSEDERSFYTDLQTKTQTQFNKYLRAGTVGKNYSNVLVLLLRLRQACCHPHLNLDVEYVANSELTVDDMVKLAKDLSPAVVTRLKEVEAFECPICYDAVADPSIVIPCGHDTCSECLTTLTERSAENNLRAGDEGSGAKCPQCRGPIHTNKIINYSTFKQVHMSTPSEEDEEEDDDDDDETASDDDSTASESETDSEDEGDIDRNGNLKDFIVNDDDIETASEADDDDDDFVAVTSRKKEKKPKKSKSKRKGKSKSRKGKEKAEEIKPHMLKTLRLEARKNKDAYRRYMRYLRKNWQTSAKVTECCELLKKIQETGEKTIVFSQFTLLLDLLEIPIKHELGLKYVRYDGGMSRNQRDVAATDFQDPASRTSVMLVSLKAGNAGLNLTAASHVIIMDPFWNPYIEMQAVDRAHRIGQQKPVQVHRILIQETVEDRIVELQEKKRALVDAALDEGESRNVGRLTTRELAYLFGVSSRT</sequence>
<feature type="compositionally biased region" description="Acidic residues" evidence="7">
    <location>
        <begin position="544"/>
        <end position="562"/>
    </location>
</feature>
<dbReference type="PROSITE" id="PS51194">
    <property type="entry name" value="HELICASE_CTER"/>
    <property type="match status" value="1"/>
</dbReference>
<evidence type="ECO:0000256" key="1">
    <source>
        <dbReference type="ARBA" id="ARBA00007025"/>
    </source>
</evidence>
<reference evidence="12" key="1">
    <citation type="journal article" date="2013" name="Genome Announc.">
        <title>Draft genome sequence of the ascomycete Phaeoacremonium aleophilum strain UCR-PA7, a causal agent of the esca disease complex in grapevines.</title>
        <authorList>
            <person name="Blanco-Ulate B."/>
            <person name="Rolshausen P."/>
            <person name="Cantu D."/>
        </authorList>
    </citation>
    <scope>NUCLEOTIDE SEQUENCE [LARGE SCALE GENOMIC DNA]</scope>
    <source>
        <strain evidence="12">UCR-PA7</strain>
    </source>
</reference>
<dbReference type="EMBL" id="KB933181">
    <property type="protein sequence ID" value="EON99067.1"/>
    <property type="molecule type" value="Genomic_DNA"/>
</dbReference>
<keyword evidence="12" id="KW-1185">Reference proteome</keyword>
<feature type="compositionally biased region" description="Acidic residues" evidence="7">
    <location>
        <begin position="498"/>
        <end position="532"/>
    </location>
</feature>
<dbReference type="SUPFAM" id="SSF57850">
    <property type="entry name" value="RING/U-box"/>
    <property type="match status" value="1"/>
</dbReference>
<feature type="compositionally biased region" description="Basic residues" evidence="7">
    <location>
        <begin position="567"/>
        <end position="591"/>
    </location>
</feature>
<dbReference type="GO" id="GO:0005634">
    <property type="term" value="C:nucleus"/>
    <property type="evidence" value="ECO:0007669"/>
    <property type="project" value="TreeGrafter"/>
</dbReference>
<dbReference type="PANTHER" id="PTHR45626">
    <property type="entry name" value="TRANSCRIPTION TERMINATION FACTOR 2-RELATED"/>
    <property type="match status" value="1"/>
</dbReference>
<dbReference type="Proteomes" id="UP000014074">
    <property type="component" value="Unassembled WGS sequence"/>
</dbReference>
<evidence type="ECO:0000313" key="12">
    <source>
        <dbReference type="Proteomes" id="UP000014074"/>
    </source>
</evidence>
<dbReference type="Gene3D" id="3.40.50.10810">
    <property type="entry name" value="Tandem AAA-ATPase domain"/>
    <property type="match status" value="1"/>
</dbReference>
<dbReference type="RefSeq" id="XP_007916135.1">
    <property type="nucleotide sequence ID" value="XM_007917944.1"/>
</dbReference>
<protein>
    <submittedName>
        <fullName evidence="11">Putative swi snf family dna-dependent atpase protein</fullName>
    </submittedName>
</protein>
<keyword evidence="6" id="KW-0863">Zinc-finger</keyword>
<dbReference type="Gene3D" id="3.40.50.300">
    <property type="entry name" value="P-loop containing nucleotide triphosphate hydrolases"/>
    <property type="match status" value="1"/>
</dbReference>
<dbReference type="InterPro" id="IPR027417">
    <property type="entry name" value="P-loop_NTPase"/>
</dbReference>
<dbReference type="SMART" id="SM00487">
    <property type="entry name" value="DEXDc"/>
    <property type="match status" value="1"/>
</dbReference>
<dbReference type="PROSITE" id="PS50089">
    <property type="entry name" value="ZF_RING_2"/>
    <property type="match status" value="1"/>
</dbReference>
<dbReference type="Pfam" id="PF00176">
    <property type="entry name" value="SNF2-rel_dom"/>
    <property type="match status" value="1"/>
</dbReference>
<keyword evidence="4" id="KW-0347">Helicase</keyword>
<evidence type="ECO:0000256" key="2">
    <source>
        <dbReference type="ARBA" id="ARBA00022741"/>
    </source>
</evidence>
<dbReference type="PROSITE" id="PS51192">
    <property type="entry name" value="HELICASE_ATP_BIND_1"/>
    <property type="match status" value="1"/>
</dbReference>
<evidence type="ECO:0000259" key="10">
    <source>
        <dbReference type="PROSITE" id="PS51194"/>
    </source>
</evidence>
<dbReference type="SUPFAM" id="SSF52540">
    <property type="entry name" value="P-loop containing nucleoside triphosphate hydrolases"/>
    <property type="match status" value="2"/>
</dbReference>
<keyword evidence="3" id="KW-0378">Hydrolase</keyword>
<gene>
    <name evidence="11" type="ORF">UCRPA7_5397</name>
</gene>
<evidence type="ECO:0000256" key="5">
    <source>
        <dbReference type="ARBA" id="ARBA00022840"/>
    </source>
</evidence>
<dbReference type="Gene3D" id="3.30.40.10">
    <property type="entry name" value="Zinc/RING finger domain, C3HC4 (zinc finger)"/>
    <property type="match status" value="1"/>
</dbReference>
<dbReference type="PANTHER" id="PTHR45626:SF16">
    <property type="entry name" value="ATP-DEPENDENT HELICASE ULS1"/>
    <property type="match status" value="1"/>
</dbReference>
<dbReference type="GO" id="GO:0000724">
    <property type="term" value="P:double-strand break repair via homologous recombination"/>
    <property type="evidence" value="ECO:0007669"/>
    <property type="project" value="TreeGrafter"/>
</dbReference>
<dbReference type="KEGG" id="tmn:UCRPA7_5397"/>
<dbReference type="InterPro" id="IPR013083">
    <property type="entry name" value="Znf_RING/FYVE/PHD"/>
</dbReference>
<dbReference type="InterPro" id="IPR038718">
    <property type="entry name" value="SNF2-like_sf"/>
</dbReference>
<evidence type="ECO:0000256" key="6">
    <source>
        <dbReference type="PROSITE-ProRule" id="PRU00175"/>
    </source>
</evidence>
<dbReference type="GO" id="GO:0005524">
    <property type="term" value="F:ATP binding"/>
    <property type="evidence" value="ECO:0007669"/>
    <property type="project" value="UniProtKB-KW"/>
</dbReference>
<dbReference type="InterPro" id="IPR001841">
    <property type="entry name" value="Znf_RING"/>
</dbReference>
<proteinExistence type="inferred from homology"/>
<dbReference type="InterPro" id="IPR014001">
    <property type="entry name" value="Helicase_ATP-bd"/>
</dbReference>
<dbReference type="CDD" id="cd18793">
    <property type="entry name" value="SF2_C_SNF"/>
    <property type="match status" value="1"/>
</dbReference>
<dbReference type="GO" id="GO:0008270">
    <property type="term" value="F:zinc ion binding"/>
    <property type="evidence" value="ECO:0007669"/>
    <property type="project" value="UniProtKB-KW"/>
</dbReference>
<dbReference type="GO" id="GO:0005737">
    <property type="term" value="C:cytoplasm"/>
    <property type="evidence" value="ECO:0007669"/>
    <property type="project" value="TreeGrafter"/>
</dbReference>
<dbReference type="SMART" id="SM00490">
    <property type="entry name" value="HELICc"/>
    <property type="match status" value="1"/>
</dbReference>
<keyword evidence="5" id="KW-0067">ATP-binding</keyword>
<dbReference type="CDD" id="cd18008">
    <property type="entry name" value="DEXDc_SHPRH-like"/>
    <property type="match status" value="1"/>
</dbReference>
<evidence type="ECO:0000259" key="9">
    <source>
        <dbReference type="PROSITE" id="PS51192"/>
    </source>
</evidence>
<evidence type="ECO:0000313" key="11">
    <source>
        <dbReference type="EMBL" id="EON99067.1"/>
    </source>
</evidence>
<dbReference type="OrthoDB" id="423559at2759"/>
<dbReference type="GeneID" id="19325947"/>
<dbReference type="SMART" id="SM00184">
    <property type="entry name" value="RING"/>
    <property type="match status" value="1"/>
</dbReference>
<feature type="domain" description="RING-type" evidence="8">
    <location>
        <begin position="423"/>
        <end position="475"/>
    </location>
</feature>
<dbReference type="InterPro" id="IPR050628">
    <property type="entry name" value="SNF2_RAD54_helicase_TF"/>
</dbReference>
<feature type="region of interest" description="Disordered" evidence="7">
    <location>
        <begin position="492"/>
        <end position="596"/>
    </location>
</feature>
<dbReference type="AlphaFoldDB" id="R8BIJ9"/>
<evidence type="ECO:0000256" key="3">
    <source>
        <dbReference type="ARBA" id="ARBA00022801"/>
    </source>
</evidence>
<keyword evidence="2" id="KW-0547">Nucleotide-binding</keyword>
<dbReference type="InterPro" id="IPR001650">
    <property type="entry name" value="Helicase_C-like"/>
</dbReference>
<dbReference type="eggNOG" id="KOG1001">
    <property type="taxonomic scope" value="Eukaryota"/>
</dbReference>
<feature type="domain" description="Helicase C-terminal" evidence="10">
    <location>
        <begin position="635"/>
        <end position="785"/>
    </location>
</feature>
<keyword evidence="6" id="KW-0479">Metal-binding</keyword>
<dbReference type="InterPro" id="IPR000330">
    <property type="entry name" value="SNF2_N"/>
</dbReference>
<dbReference type="Pfam" id="PF13923">
    <property type="entry name" value="zf-C3HC4_2"/>
    <property type="match status" value="1"/>
</dbReference>
<organism evidence="11 12">
    <name type="scientific">Phaeoacremonium minimum (strain UCR-PA7)</name>
    <name type="common">Esca disease fungus</name>
    <name type="synonym">Togninia minima</name>
    <dbReference type="NCBI Taxonomy" id="1286976"/>
    <lineage>
        <taxon>Eukaryota</taxon>
        <taxon>Fungi</taxon>
        <taxon>Dikarya</taxon>
        <taxon>Ascomycota</taxon>
        <taxon>Pezizomycotina</taxon>
        <taxon>Sordariomycetes</taxon>
        <taxon>Sordariomycetidae</taxon>
        <taxon>Togniniales</taxon>
        <taxon>Togniniaceae</taxon>
        <taxon>Phaeoacremonium</taxon>
    </lineage>
</organism>
<dbReference type="GO" id="GO:0008094">
    <property type="term" value="F:ATP-dependent activity, acting on DNA"/>
    <property type="evidence" value="ECO:0007669"/>
    <property type="project" value="TreeGrafter"/>
</dbReference>
<dbReference type="GO" id="GO:0016787">
    <property type="term" value="F:hydrolase activity"/>
    <property type="evidence" value="ECO:0007669"/>
    <property type="project" value="UniProtKB-KW"/>
</dbReference>
<name>R8BIJ9_PHAM7</name>
<dbReference type="InterPro" id="IPR049730">
    <property type="entry name" value="SNF2/RAD54-like_C"/>
</dbReference>
<evidence type="ECO:0000256" key="7">
    <source>
        <dbReference type="SAM" id="MobiDB-lite"/>
    </source>
</evidence>
<feature type="domain" description="Helicase ATP-binding" evidence="9">
    <location>
        <begin position="71"/>
        <end position="259"/>
    </location>
</feature>
<dbReference type="HOGENOM" id="CLU_000315_2_0_1"/>
<keyword evidence="6" id="KW-0862">Zinc</keyword>
<comment type="similarity">
    <text evidence="1">Belongs to the SNF2/RAD54 helicase family.</text>
</comment>
<accession>R8BIJ9</accession>